<protein>
    <recommendedName>
        <fullName evidence="4">HTH arsR-type domain-containing protein</fullName>
    </recommendedName>
</protein>
<evidence type="ECO:0000256" key="1">
    <source>
        <dbReference type="ARBA" id="ARBA00023015"/>
    </source>
</evidence>
<dbReference type="InterPro" id="IPR011991">
    <property type="entry name" value="ArsR-like_HTH"/>
</dbReference>
<dbReference type="NCBIfam" id="NF033788">
    <property type="entry name" value="HTH_metalloreg"/>
    <property type="match status" value="1"/>
</dbReference>
<keyword evidence="3" id="KW-0804">Transcription</keyword>
<evidence type="ECO:0000259" key="4">
    <source>
        <dbReference type="PROSITE" id="PS50987"/>
    </source>
</evidence>
<dbReference type="InterPro" id="IPR036388">
    <property type="entry name" value="WH-like_DNA-bd_sf"/>
</dbReference>
<organism evidence="5">
    <name type="scientific">marine sediment metagenome</name>
    <dbReference type="NCBI Taxonomy" id="412755"/>
    <lineage>
        <taxon>unclassified sequences</taxon>
        <taxon>metagenomes</taxon>
        <taxon>ecological metagenomes</taxon>
    </lineage>
</organism>
<reference evidence="5" key="1">
    <citation type="journal article" date="2015" name="Nature">
        <title>Complex archaea that bridge the gap between prokaryotes and eukaryotes.</title>
        <authorList>
            <person name="Spang A."/>
            <person name="Saw J.H."/>
            <person name="Jorgensen S.L."/>
            <person name="Zaremba-Niedzwiedzka K."/>
            <person name="Martijn J."/>
            <person name="Lind A.E."/>
            <person name="van Eijk R."/>
            <person name="Schleper C."/>
            <person name="Guy L."/>
            <person name="Ettema T.J."/>
        </authorList>
    </citation>
    <scope>NUCLEOTIDE SEQUENCE</scope>
</reference>
<dbReference type="GO" id="GO:0003677">
    <property type="term" value="F:DNA binding"/>
    <property type="evidence" value="ECO:0007669"/>
    <property type="project" value="UniProtKB-KW"/>
</dbReference>
<dbReference type="PANTHER" id="PTHR43132:SF2">
    <property type="entry name" value="ARSENICAL RESISTANCE OPERON REPRESSOR ARSR-RELATED"/>
    <property type="match status" value="1"/>
</dbReference>
<dbReference type="SMART" id="SM00418">
    <property type="entry name" value="HTH_ARSR"/>
    <property type="match status" value="1"/>
</dbReference>
<evidence type="ECO:0000313" key="5">
    <source>
        <dbReference type="EMBL" id="KKM69831.1"/>
    </source>
</evidence>
<comment type="caution">
    <text evidence="5">The sequence shown here is derived from an EMBL/GenBank/DDBJ whole genome shotgun (WGS) entry which is preliminary data.</text>
</comment>
<accession>A0A0F9K5C1</accession>
<name>A0A0F9K5C1_9ZZZZ</name>
<dbReference type="AlphaFoldDB" id="A0A0F9K5C1"/>
<dbReference type="PANTHER" id="PTHR43132">
    <property type="entry name" value="ARSENICAL RESISTANCE OPERON REPRESSOR ARSR-RELATED"/>
    <property type="match status" value="1"/>
</dbReference>
<dbReference type="EMBL" id="LAZR01009921">
    <property type="protein sequence ID" value="KKM69831.1"/>
    <property type="molecule type" value="Genomic_DNA"/>
</dbReference>
<sequence>MSLVNQKIVPSLSLELSAKFLRGLGDPNRLRILELLVEKERNVNQLVELLRAPQGRVSNHLACLRWCGYVSTKRKGKYIYYQVTDARVSQIIKLVKQIMADNKEHIEACQRITQV</sequence>
<keyword evidence="2" id="KW-0238">DNA-binding</keyword>
<dbReference type="GO" id="GO:0003700">
    <property type="term" value="F:DNA-binding transcription factor activity"/>
    <property type="evidence" value="ECO:0007669"/>
    <property type="project" value="InterPro"/>
</dbReference>
<feature type="domain" description="HTH arsR-type" evidence="4">
    <location>
        <begin position="9"/>
        <end position="103"/>
    </location>
</feature>
<dbReference type="InterPro" id="IPR051011">
    <property type="entry name" value="Metal_resp_trans_reg"/>
</dbReference>
<dbReference type="Pfam" id="PF01022">
    <property type="entry name" value="HTH_5"/>
    <property type="match status" value="1"/>
</dbReference>
<dbReference type="CDD" id="cd00090">
    <property type="entry name" value="HTH_ARSR"/>
    <property type="match status" value="1"/>
</dbReference>
<dbReference type="Gene3D" id="1.10.10.10">
    <property type="entry name" value="Winged helix-like DNA-binding domain superfamily/Winged helix DNA-binding domain"/>
    <property type="match status" value="1"/>
</dbReference>
<dbReference type="InterPro" id="IPR036390">
    <property type="entry name" value="WH_DNA-bd_sf"/>
</dbReference>
<dbReference type="InterPro" id="IPR001845">
    <property type="entry name" value="HTH_ArsR_DNA-bd_dom"/>
</dbReference>
<proteinExistence type="predicted"/>
<dbReference type="PRINTS" id="PR00778">
    <property type="entry name" value="HTHARSR"/>
</dbReference>
<dbReference type="PROSITE" id="PS50987">
    <property type="entry name" value="HTH_ARSR_2"/>
    <property type="match status" value="1"/>
</dbReference>
<keyword evidence="1" id="KW-0805">Transcription regulation</keyword>
<dbReference type="SUPFAM" id="SSF46785">
    <property type="entry name" value="Winged helix' DNA-binding domain"/>
    <property type="match status" value="1"/>
</dbReference>
<evidence type="ECO:0000256" key="2">
    <source>
        <dbReference type="ARBA" id="ARBA00023125"/>
    </source>
</evidence>
<gene>
    <name evidence="5" type="ORF">LCGC14_1446760</name>
</gene>
<evidence type="ECO:0000256" key="3">
    <source>
        <dbReference type="ARBA" id="ARBA00023163"/>
    </source>
</evidence>